<dbReference type="GO" id="GO:0030313">
    <property type="term" value="C:cell envelope"/>
    <property type="evidence" value="ECO:0007669"/>
    <property type="project" value="UniProtKB-SubCell"/>
</dbReference>
<evidence type="ECO:0000256" key="7">
    <source>
        <dbReference type="SAM" id="SignalP"/>
    </source>
</evidence>
<dbReference type="RefSeq" id="WP_071662061.1">
    <property type="nucleotide sequence ID" value="NZ_LUKY01000030.1"/>
</dbReference>
<dbReference type="InterPro" id="IPR006129">
    <property type="entry name" value="AdhesinB"/>
</dbReference>
<dbReference type="Gene3D" id="3.40.50.1980">
    <property type="entry name" value="Nitrogenase molybdenum iron protein domain"/>
    <property type="match status" value="2"/>
</dbReference>
<evidence type="ECO:0000313" key="8">
    <source>
        <dbReference type="EMBL" id="OIZ95590.1"/>
    </source>
</evidence>
<comment type="subcellular location">
    <subcellularLocation>
        <location evidence="1">Cell envelope</location>
    </subcellularLocation>
</comment>
<dbReference type="SUPFAM" id="SSF53807">
    <property type="entry name" value="Helical backbone' metal receptor"/>
    <property type="match status" value="1"/>
</dbReference>
<sequence length="292" mass="33381">MLKFLLALALLLAISFTTPSIAKPIHIIAAENFYGSVAKQIGGNFVQVTSILNQPDQDPHLFNLTPSVAKVLEQGDLIVYNGLGYDPWMQNLLNVGSGSARTVICVADLIHRKEGANPHIWYDPNTMPIYAKVLRDYLIKHDPQHQKEYQAHYQQFIAQQQNLWQRIKQIKAQHNGSSVIATEPVFGYMAQALGFRMQGIPFQLSMMNGVDPSPKQVQTFQRQLQQHRVKLVFYNSQVSSPLVLHLLQQAKWLGIPIVGVMETQPMHTTTYYQWMRDQLERVEQALNERHRI</sequence>
<comment type="similarity">
    <text evidence="2 6">Belongs to the bacterial solute-binding protein 9 family.</text>
</comment>
<proteinExistence type="inferred from homology"/>
<dbReference type="InterPro" id="IPR006127">
    <property type="entry name" value="ZnuA-like"/>
</dbReference>
<evidence type="ECO:0000256" key="2">
    <source>
        <dbReference type="ARBA" id="ARBA00011028"/>
    </source>
</evidence>
<dbReference type="InterPro" id="IPR050492">
    <property type="entry name" value="Bact_metal-bind_prot9"/>
</dbReference>
<dbReference type="OrthoDB" id="5296019at2"/>
<evidence type="ECO:0000256" key="6">
    <source>
        <dbReference type="RuleBase" id="RU003512"/>
    </source>
</evidence>
<dbReference type="PRINTS" id="PR00690">
    <property type="entry name" value="ADHESNFAMILY"/>
</dbReference>
<gene>
    <name evidence="8" type="ORF">A1D18_01510</name>
</gene>
<organism evidence="8 9">
    <name type="scientific">Candidatus Rickettsiella isopodorum</name>
    <dbReference type="NCBI Taxonomy" id="1225476"/>
    <lineage>
        <taxon>Bacteria</taxon>
        <taxon>Pseudomonadati</taxon>
        <taxon>Pseudomonadota</taxon>
        <taxon>Gammaproteobacteria</taxon>
        <taxon>Legionellales</taxon>
        <taxon>Coxiellaceae</taxon>
        <taxon>Rickettsiella</taxon>
    </lineage>
</organism>
<keyword evidence="9" id="KW-1185">Reference proteome</keyword>
<protein>
    <submittedName>
        <fullName evidence="8">ABC transporter substrate-binding protein</fullName>
    </submittedName>
</protein>
<dbReference type="STRING" id="1225476.A1D18_01510"/>
<dbReference type="GO" id="GO:0030001">
    <property type="term" value="P:metal ion transport"/>
    <property type="evidence" value="ECO:0007669"/>
    <property type="project" value="InterPro"/>
</dbReference>
<evidence type="ECO:0000256" key="5">
    <source>
        <dbReference type="ARBA" id="ARBA00022729"/>
    </source>
</evidence>
<accession>A0A1J8NNK2</accession>
<comment type="caution">
    <text evidence="8">The sequence shown here is derived from an EMBL/GenBank/DDBJ whole genome shotgun (WGS) entry which is preliminary data.</text>
</comment>
<evidence type="ECO:0000313" key="9">
    <source>
        <dbReference type="Proteomes" id="UP000183924"/>
    </source>
</evidence>
<feature type="chain" id="PRO_5009649196" evidence="7">
    <location>
        <begin position="23"/>
        <end position="292"/>
    </location>
</feature>
<dbReference type="PRINTS" id="PR00691">
    <property type="entry name" value="ADHESINB"/>
</dbReference>
<keyword evidence="3 6" id="KW-0813">Transport</keyword>
<keyword evidence="5 7" id="KW-0732">Signal</keyword>
<evidence type="ECO:0000256" key="4">
    <source>
        <dbReference type="ARBA" id="ARBA00022723"/>
    </source>
</evidence>
<dbReference type="Proteomes" id="UP000183924">
    <property type="component" value="Unassembled WGS sequence"/>
</dbReference>
<dbReference type="PANTHER" id="PTHR42953">
    <property type="entry name" value="HIGH-AFFINITY ZINC UPTAKE SYSTEM PROTEIN ZNUA-RELATED"/>
    <property type="match status" value="1"/>
</dbReference>
<evidence type="ECO:0000256" key="3">
    <source>
        <dbReference type="ARBA" id="ARBA00022448"/>
    </source>
</evidence>
<keyword evidence="4" id="KW-0479">Metal-binding</keyword>
<dbReference type="Pfam" id="PF01297">
    <property type="entry name" value="ZnuA"/>
    <property type="match status" value="1"/>
</dbReference>
<dbReference type="EMBL" id="LUKY01000030">
    <property type="protein sequence ID" value="OIZ95590.1"/>
    <property type="molecule type" value="Genomic_DNA"/>
</dbReference>
<dbReference type="GO" id="GO:0007155">
    <property type="term" value="P:cell adhesion"/>
    <property type="evidence" value="ECO:0007669"/>
    <property type="project" value="InterPro"/>
</dbReference>
<name>A0A1J8NNK2_9COXI</name>
<reference evidence="8 9" key="1">
    <citation type="submission" date="2016-03" db="EMBL/GenBank/DDBJ databases">
        <title>Comparative genomics of Rickettsiella.</title>
        <authorList>
            <person name="Chandler C."/>
            <person name="Wang Y."/>
        </authorList>
    </citation>
    <scope>NUCLEOTIDE SEQUENCE [LARGE SCALE GENOMIC DNA]</scope>
    <source>
        <strain evidence="8 9">RCFS May 2013</strain>
    </source>
</reference>
<feature type="signal peptide" evidence="7">
    <location>
        <begin position="1"/>
        <end position="22"/>
    </location>
</feature>
<dbReference type="InterPro" id="IPR006128">
    <property type="entry name" value="Lipoprotein_PsaA-like"/>
</dbReference>
<evidence type="ECO:0000256" key="1">
    <source>
        <dbReference type="ARBA" id="ARBA00004196"/>
    </source>
</evidence>
<dbReference type="PANTHER" id="PTHR42953:SF1">
    <property type="entry name" value="METAL-BINDING PROTEIN HI_0362-RELATED"/>
    <property type="match status" value="1"/>
</dbReference>
<dbReference type="AlphaFoldDB" id="A0A1J8NNK2"/>
<dbReference type="GO" id="GO:0046872">
    <property type="term" value="F:metal ion binding"/>
    <property type="evidence" value="ECO:0007669"/>
    <property type="project" value="UniProtKB-KW"/>
</dbReference>